<evidence type="ECO:0000313" key="9">
    <source>
        <dbReference type="EMBL" id="GAA2913461.1"/>
    </source>
</evidence>
<feature type="transmembrane region" description="Helical" evidence="8">
    <location>
        <begin position="245"/>
        <end position="271"/>
    </location>
</feature>
<evidence type="ECO:0000256" key="8">
    <source>
        <dbReference type="SAM" id="Phobius"/>
    </source>
</evidence>
<keyword evidence="3" id="KW-0813">Transport</keyword>
<dbReference type="PANTHER" id="PTHR30472">
    <property type="entry name" value="FERRIC ENTEROBACTIN TRANSPORT SYSTEM PERMEASE PROTEIN"/>
    <property type="match status" value="1"/>
</dbReference>
<dbReference type="EMBL" id="BAAAVI010000124">
    <property type="protein sequence ID" value="GAA2913461.1"/>
    <property type="molecule type" value="Genomic_DNA"/>
</dbReference>
<keyword evidence="5 8" id="KW-0812">Transmembrane</keyword>
<comment type="subcellular location">
    <subcellularLocation>
        <location evidence="1">Cell membrane</location>
        <topology evidence="1">Multi-pass membrane protein</topology>
    </subcellularLocation>
</comment>
<keyword evidence="4" id="KW-1003">Cell membrane</keyword>
<feature type="transmembrane region" description="Helical" evidence="8">
    <location>
        <begin position="311"/>
        <end position="331"/>
    </location>
</feature>
<evidence type="ECO:0000256" key="3">
    <source>
        <dbReference type="ARBA" id="ARBA00022448"/>
    </source>
</evidence>
<evidence type="ECO:0000256" key="7">
    <source>
        <dbReference type="ARBA" id="ARBA00023136"/>
    </source>
</evidence>
<comment type="similarity">
    <text evidence="2">Belongs to the binding-protein-dependent transport system permease family. FecCD subfamily.</text>
</comment>
<accession>A0ABP6IXX8</accession>
<name>A0ABP6IXX8_9ACTN</name>
<evidence type="ECO:0000256" key="4">
    <source>
        <dbReference type="ARBA" id="ARBA00022475"/>
    </source>
</evidence>
<dbReference type="InterPro" id="IPR000522">
    <property type="entry name" value="ABC_transptr_permease_BtuC"/>
</dbReference>
<dbReference type="InterPro" id="IPR037294">
    <property type="entry name" value="ABC_BtuC-like"/>
</dbReference>
<keyword evidence="10" id="KW-1185">Reference proteome</keyword>
<feature type="transmembrane region" description="Helical" evidence="8">
    <location>
        <begin position="72"/>
        <end position="90"/>
    </location>
</feature>
<dbReference type="Proteomes" id="UP001500831">
    <property type="component" value="Unassembled WGS sequence"/>
</dbReference>
<evidence type="ECO:0000313" key="10">
    <source>
        <dbReference type="Proteomes" id="UP001500831"/>
    </source>
</evidence>
<organism evidence="9 10">
    <name type="scientific">Streptosporangium fragile</name>
    <dbReference type="NCBI Taxonomy" id="46186"/>
    <lineage>
        <taxon>Bacteria</taxon>
        <taxon>Bacillati</taxon>
        <taxon>Actinomycetota</taxon>
        <taxon>Actinomycetes</taxon>
        <taxon>Streptosporangiales</taxon>
        <taxon>Streptosporangiaceae</taxon>
        <taxon>Streptosporangium</taxon>
    </lineage>
</organism>
<dbReference type="PANTHER" id="PTHR30472:SF24">
    <property type="entry name" value="FERRIC ENTEROBACTIN TRANSPORT SYSTEM PERMEASE PROTEIN FEPG"/>
    <property type="match status" value="1"/>
</dbReference>
<proteinExistence type="inferred from homology"/>
<keyword evidence="6 8" id="KW-1133">Transmembrane helix</keyword>
<feature type="transmembrane region" description="Helical" evidence="8">
    <location>
        <begin position="126"/>
        <end position="146"/>
    </location>
</feature>
<protein>
    <submittedName>
        <fullName evidence="9">Iron chelate uptake ABC transporter family permease subunit</fullName>
    </submittedName>
</protein>
<feature type="transmembrane region" description="Helical" evidence="8">
    <location>
        <begin position="153"/>
        <end position="174"/>
    </location>
</feature>
<gene>
    <name evidence="9" type="ORF">GCM10010517_80040</name>
</gene>
<dbReference type="Pfam" id="PF01032">
    <property type="entry name" value="FecCD"/>
    <property type="match status" value="1"/>
</dbReference>
<sequence length="336" mass="34217">MTVLRLRAWSLRLSPRGLAVGSAITVLGVAVSLVALSTGEFTVPVPDIVAALLGDGPPAAELIVGRLRAPRVVTGLLVGAAFGLSGAIFQSLTRNPLGSPDFIGFTSGAATGGIAAVILGGTAWQIAGASLAGCVACALLVYALAFRRGVQSYRLILVGIGVNALLVSFDWYMLTRANINDAATAGSWITGSLGGRGWDHALPVAAALAVLLPLCAWLSRPLRMLEMGDDAAKAMGVRVEPVRAAAIAAGVLLCGVATAAAGPVIFVAMAAPQLARRLTRSAGITLTSSALTGAVLLVGADLVAQRLLAPVQLPVGIMTAAIGGTYLVFLLRRERR</sequence>
<dbReference type="SUPFAM" id="SSF81345">
    <property type="entry name" value="ABC transporter involved in vitamin B12 uptake, BtuC"/>
    <property type="match status" value="1"/>
</dbReference>
<comment type="caution">
    <text evidence="9">The sequence shown here is derived from an EMBL/GenBank/DDBJ whole genome shotgun (WGS) entry which is preliminary data.</text>
</comment>
<dbReference type="Gene3D" id="1.10.3470.10">
    <property type="entry name" value="ABC transporter involved in vitamin B12 uptake, BtuC"/>
    <property type="match status" value="1"/>
</dbReference>
<evidence type="ECO:0000256" key="1">
    <source>
        <dbReference type="ARBA" id="ARBA00004651"/>
    </source>
</evidence>
<evidence type="ECO:0000256" key="6">
    <source>
        <dbReference type="ARBA" id="ARBA00022989"/>
    </source>
</evidence>
<feature type="transmembrane region" description="Helical" evidence="8">
    <location>
        <begin position="17"/>
        <end position="36"/>
    </location>
</feature>
<evidence type="ECO:0000256" key="5">
    <source>
        <dbReference type="ARBA" id="ARBA00022692"/>
    </source>
</evidence>
<dbReference type="CDD" id="cd06550">
    <property type="entry name" value="TM_ABC_iron-siderophores_like"/>
    <property type="match status" value="1"/>
</dbReference>
<feature type="transmembrane region" description="Helical" evidence="8">
    <location>
        <begin position="102"/>
        <end position="120"/>
    </location>
</feature>
<keyword evidence="7 8" id="KW-0472">Membrane</keyword>
<reference evidence="10" key="1">
    <citation type="journal article" date="2019" name="Int. J. Syst. Evol. Microbiol.">
        <title>The Global Catalogue of Microorganisms (GCM) 10K type strain sequencing project: providing services to taxonomists for standard genome sequencing and annotation.</title>
        <authorList>
            <consortium name="The Broad Institute Genomics Platform"/>
            <consortium name="The Broad Institute Genome Sequencing Center for Infectious Disease"/>
            <person name="Wu L."/>
            <person name="Ma J."/>
        </authorList>
    </citation>
    <scope>NUCLEOTIDE SEQUENCE [LARGE SCALE GENOMIC DNA]</scope>
    <source>
        <strain evidence="10">JCM 6242</strain>
    </source>
</reference>
<evidence type="ECO:0000256" key="2">
    <source>
        <dbReference type="ARBA" id="ARBA00007935"/>
    </source>
</evidence>
<dbReference type="RefSeq" id="WP_344982164.1">
    <property type="nucleotide sequence ID" value="NZ_BAAAVI010000124.1"/>
</dbReference>